<dbReference type="Gene3D" id="3.30.460.10">
    <property type="entry name" value="Beta Polymerase, domain 2"/>
    <property type="match status" value="1"/>
</dbReference>
<evidence type="ECO:0000313" key="2">
    <source>
        <dbReference type="EMBL" id="WEU40870.1"/>
    </source>
</evidence>
<dbReference type="PANTHER" id="PTHR43852">
    <property type="entry name" value="NUCLEOTIDYLTRANSFERASE"/>
    <property type="match status" value="1"/>
</dbReference>
<reference evidence="2" key="2">
    <citation type="journal article" date="2022" name="Nat. Microbiol.">
        <title>A closed Candidatus Odinarchaeum chromosome exposes Asgard archaeal viruses.</title>
        <authorList>
            <person name="Tamarit D."/>
            <person name="Caceres E.F."/>
            <person name="Krupovic M."/>
            <person name="Nijland R."/>
            <person name="Eme L."/>
            <person name="Robinson N.P."/>
            <person name="Ettema T.J.G."/>
        </authorList>
    </citation>
    <scope>NUCLEOTIDE SEQUENCE</scope>
    <source>
        <strain evidence="2">LCB_4</strain>
    </source>
</reference>
<dbReference type="Pfam" id="PF18765">
    <property type="entry name" value="Polbeta"/>
    <property type="match status" value="1"/>
</dbReference>
<dbReference type="InterPro" id="IPR043519">
    <property type="entry name" value="NT_sf"/>
</dbReference>
<evidence type="ECO:0000259" key="1">
    <source>
        <dbReference type="Pfam" id="PF18765"/>
    </source>
</evidence>
<reference evidence="2" key="1">
    <citation type="journal article" date="2017" name="Nature">
        <title>Asgard archaea illuminate the origin of eukaryotic cellular complexity.</title>
        <authorList>
            <person name="Zaremba-Niedzwiedzka K."/>
            <person name="Caceres E.F."/>
            <person name="Saw J.H."/>
            <person name="Backstrom D."/>
            <person name="Juzokaite L."/>
            <person name="Vancaester E."/>
            <person name="Seitz K.W."/>
            <person name="Anantharaman K."/>
            <person name="Starnawski P."/>
            <person name="Kjeldsen K.U."/>
            <person name="Scott M.B."/>
            <person name="Nunoura T."/>
            <person name="Banfield J.F."/>
            <person name="Schramm A."/>
            <person name="Baker B.J."/>
            <person name="Spang A."/>
            <person name="Ettema T.J.G."/>
        </authorList>
    </citation>
    <scope>NUCLEOTIDE SEQUENCE</scope>
    <source>
        <strain evidence="2">LCB_4</strain>
    </source>
</reference>
<dbReference type="PANTHER" id="PTHR43852:SF3">
    <property type="entry name" value="NUCLEOTIDYLTRANSFERASE"/>
    <property type="match status" value="1"/>
</dbReference>
<organism evidence="2 3">
    <name type="scientific">Odinarchaeota yellowstonii (strain LCB_4)</name>
    <dbReference type="NCBI Taxonomy" id="1841599"/>
    <lineage>
        <taxon>Archaea</taxon>
        <taxon>Promethearchaeati</taxon>
        <taxon>Candidatus Odinarchaeota</taxon>
        <taxon>Candidatus Odinarchaeia</taxon>
        <taxon>Candidatus Odinarchaeales</taxon>
        <taxon>Candidatus Odinarchaeaceae</taxon>
        <taxon>Candidatus Odinarchaeum</taxon>
    </lineage>
</organism>
<dbReference type="InterPro" id="IPR041633">
    <property type="entry name" value="Polbeta"/>
</dbReference>
<gene>
    <name evidence="2" type="ORF">OdinLCB4_002860</name>
</gene>
<dbReference type="SUPFAM" id="SSF81301">
    <property type="entry name" value="Nucleotidyltransferase"/>
    <property type="match status" value="1"/>
</dbReference>
<evidence type="ECO:0000313" key="3">
    <source>
        <dbReference type="Proteomes" id="UP000186851"/>
    </source>
</evidence>
<name>A0AAF0IBY4_ODILC</name>
<dbReference type="EMBL" id="CP091871">
    <property type="protein sequence ID" value="WEU40870.1"/>
    <property type="molecule type" value="Genomic_DNA"/>
</dbReference>
<dbReference type="KEGG" id="oyw:OdinLCB4_002860"/>
<dbReference type="CDD" id="cd05403">
    <property type="entry name" value="NT_KNTase_like"/>
    <property type="match status" value="1"/>
</dbReference>
<protein>
    <submittedName>
        <fullName evidence="2">Nucleotidyltransferase domain-containing protein</fullName>
    </submittedName>
</protein>
<dbReference type="Proteomes" id="UP000186851">
    <property type="component" value="Chromosome"/>
</dbReference>
<dbReference type="InterPro" id="IPR052930">
    <property type="entry name" value="TA_antitoxin_MntA"/>
</dbReference>
<feature type="domain" description="Polymerase beta nucleotidyltransferase" evidence="1">
    <location>
        <begin position="15"/>
        <end position="99"/>
    </location>
</feature>
<dbReference type="AlphaFoldDB" id="A0AAF0IBY4"/>
<sequence length="137" mass="15968">MDITLLKKISQKIGGETDSIDHIILFGSVAEGKEDVMSDVDLAFFLKGDYTLPDVIFELEDKFRKNLNYKFDIIILNQVGSALKYDIYTKGLALYYKNKDTFDEAYVRAVNEFLDFQYIFEQYYQKAYDYIVGDLTD</sequence>
<proteinExistence type="predicted"/>
<accession>A0AAF0IBY4</accession>
<dbReference type="NCBIfam" id="NF047752">
    <property type="entry name" value="MntA_antitoxin"/>
    <property type="match status" value="1"/>
</dbReference>